<dbReference type="Proteomes" id="UP000095453">
    <property type="component" value="Unassembled WGS sequence"/>
</dbReference>
<dbReference type="Proteomes" id="UP000049828">
    <property type="component" value="Unassembled WGS sequence"/>
</dbReference>
<evidence type="ECO:0000313" key="3">
    <source>
        <dbReference type="Proteomes" id="UP000049828"/>
    </source>
</evidence>
<dbReference type="EMBL" id="CVRS01000073">
    <property type="protein sequence ID" value="CRL38700.1"/>
    <property type="molecule type" value="Genomic_DNA"/>
</dbReference>
<reference evidence="1" key="1">
    <citation type="submission" date="2015-05" db="EMBL/GenBank/DDBJ databases">
        <authorList>
            <person name="Wang D.B."/>
            <person name="Wang M."/>
        </authorList>
    </citation>
    <scope>NUCLEOTIDE SEQUENCE [LARGE SCALE GENOMIC DNA]</scope>
    <source>
        <strain evidence="1">L1-83</strain>
    </source>
</reference>
<reference evidence="3" key="2">
    <citation type="submission" date="2015-05" db="EMBL/GenBank/DDBJ databases">
        <authorList>
            <consortium name="Pathogen Informatics"/>
        </authorList>
    </citation>
    <scope>NUCLEOTIDE SEQUENCE [LARGE SCALE GENOMIC DNA]</scope>
    <source>
        <strain evidence="2 4">2789STDY5608887</strain>
        <strain evidence="3">L1-83</strain>
    </source>
</reference>
<gene>
    <name evidence="2" type="ORF">ERS852444_02443</name>
    <name evidence="1" type="ORF">RIL183_23061</name>
</gene>
<evidence type="ECO:0000313" key="2">
    <source>
        <dbReference type="EMBL" id="CUN21007.1"/>
    </source>
</evidence>
<organism evidence="1 3">
    <name type="scientific">Roseburia inulinivorans</name>
    <dbReference type="NCBI Taxonomy" id="360807"/>
    <lineage>
        <taxon>Bacteria</taxon>
        <taxon>Bacillati</taxon>
        <taxon>Bacillota</taxon>
        <taxon>Clostridia</taxon>
        <taxon>Lachnospirales</taxon>
        <taxon>Lachnospiraceae</taxon>
        <taxon>Roseburia</taxon>
    </lineage>
</organism>
<dbReference type="EMBL" id="CYXX01000020">
    <property type="protein sequence ID" value="CUN21007.1"/>
    <property type="molecule type" value="Genomic_DNA"/>
</dbReference>
<keyword evidence="3" id="KW-1185">Reference proteome</keyword>
<accession>A0A0M6WN38</accession>
<evidence type="ECO:0000313" key="4">
    <source>
        <dbReference type="Proteomes" id="UP000095453"/>
    </source>
</evidence>
<sequence length="30" mass="3684">MFRLKLDGYLYKIVYGNYNGKYMCVRIKYA</sequence>
<dbReference type="AlphaFoldDB" id="A0A0M6WN38"/>
<protein>
    <submittedName>
        <fullName evidence="1">Uncharacterized protein</fullName>
    </submittedName>
</protein>
<proteinExistence type="predicted"/>
<evidence type="ECO:0000313" key="1">
    <source>
        <dbReference type="EMBL" id="CRL38700.1"/>
    </source>
</evidence>
<name>A0A0M6WN38_9FIRM</name>